<dbReference type="EMBL" id="JAULSN010000029">
    <property type="protein sequence ID" value="KAK3358248.1"/>
    <property type="molecule type" value="Genomic_DNA"/>
</dbReference>
<name>A0AAE0JRU4_9PEZI</name>
<accession>A0AAE0JRU4</accession>
<reference evidence="2" key="2">
    <citation type="submission" date="2023-06" db="EMBL/GenBank/DDBJ databases">
        <authorList>
            <consortium name="Lawrence Berkeley National Laboratory"/>
            <person name="Haridas S."/>
            <person name="Hensen N."/>
            <person name="Bonometti L."/>
            <person name="Westerberg I."/>
            <person name="Brannstrom I.O."/>
            <person name="Guillou S."/>
            <person name="Cros-Aarteil S."/>
            <person name="Calhoun S."/>
            <person name="Kuo A."/>
            <person name="Mondo S."/>
            <person name="Pangilinan J."/>
            <person name="Riley R."/>
            <person name="Labutti K."/>
            <person name="Andreopoulos B."/>
            <person name="Lipzen A."/>
            <person name="Chen C."/>
            <person name="Yanf M."/>
            <person name="Daum C."/>
            <person name="Ng V."/>
            <person name="Clum A."/>
            <person name="Steindorff A."/>
            <person name="Ohm R."/>
            <person name="Martin F."/>
            <person name="Silar P."/>
            <person name="Natvig D."/>
            <person name="Lalanne C."/>
            <person name="Gautier V."/>
            <person name="Ament-Velasquez S.L."/>
            <person name="Kruys A."/>
            <person name="Hutchinson M.I."/>
            <person name="Powell A.J."/>
            <person name="Barry K."/>
            <person name="Miller A.N."/>
            <person name="Grigoriev I.V."/>
            <person name="Debuchy R."/>
            <person name="Gladieux P."/>
            <person name="Thoren M.H."/>
            <person name="Johannesson H."/>
        </authorList>
    </citation>
    <scope>NUCLEOTIDE SEQUENCE</scope>
    <source>
        <strain evidence="2">CBS 958.72</strain>
    </source>
</reference>
<sequence>MHAAWETGKGGLDCEAPRTQLTRPGQAAQPSPAQPIPSHPSPAGEQPSPAGPFAQNPSTSLPCPFRPLVCLFSLGSGHRRGSFSSRPPSSLLLQNAVTTQPTLTYNPTISLDRGPSAPATRIGLPPPRLSLVPRVRRVRSLPKSRSSKPRPSVIPVEPDYIINYDLFRPAISIKSGLLFS</sequence>
<comment type="caution">
    <text evidence="2">The sequence shown here is derived from an EMBL/GenBank/DDBJ whole genome shotgun (WGS) entry which is preliminary data.</text>
</comment>
<dbReference type="AlphaFoldDB" id="A0AAE0JRU4"/>
<feature type="region of interest" description="Disordered" evidence="1">
    <location>
        <begin position="1"/>
        <end position="58"/>
    </location>
</feature>
<keyword evidence="3" id="KW-1185">Reference proteome</keyword>
<gene>
    <name evidence="2" type="ORF">B0T24DRAFT_201688</name>
</gene>
<evidence type="ECO:0000313" key="3">
    <source>
        <dbReference type="Proteomes" id="UP001287356"/>
    </source>
</evidence>
<organism evidence="2 3">
    <name type="scientific">Lasiosphaeria ovina</name>
    <dbReference type="NCBI Taxonomy" id="92902"/>
    <lineage>
        <taxon>Eukaryota</taxon>
        <taxon>Fungi</taxon>
        <taxon>Dikarya</taxon>
        <taxon>Ascomycota</taxon>
        <taxon>Pezizomycotina</taxon>
        <taxon>Sordariomycetes</taxon>
        <taxon>Sordariomycetidae</taxon>
        <taxon>Sordariales</taxon>
        <taxon>Lasiosphaeriaceae</taxon>
        <taxon>Lasiosphaeria</taxon>
    </lineage>
</organism>
<protein>
    <submittedName>
        <fullName evidence="2">Uncharacterized protein</fullName>
    </submittedName>
</protein>
<proteinExistence type="predicted"/>
<evidence type="ECO:0000313" key="2">
    <source>
        <dbReference type="EMBL" id="KAK3358248.1"/>
    </source>
</evidence>
<evidence type="ECO:0000256" key="1">
    <source>
        <dbReference type="SAM" id="MobiDB-lite"/>
    </source>
</evidence>
<reference evidence="2" key="1">
    <citation type="journal article" date="2023" name="Mol. Phylogenet. Evol.">
        <title>Genome-scale phylogeny and comparative genomics of the fungal order Sordariales.</title>
        <authorList>
            <person name="Hensen N."/>
            <person name="Bonometti L."/>
            <person name="Westerberg I."/>
            <person name="Brannstrom I.O."/>
            <person name="Guillou S."/>
            <person name="Cros-Aarteil S."/>
            <person name="Calhoun S."/>
            <person name="Haridas S."/>
            <person name="Kuo A."/>
            <person name="Mondo S."/>
            <person name="Pangilinan J."/>
            <person name="Riley R."/>
            <person name="LaButti K."/>
            <person name="Andreopoulos B."/>
            <person name="Lipzen A."/>
            <person name="Chen C."/>
            <person name="Yan M."/>
            <person name="Daum C."/>
            <person name="Ng V."/>
            <person name="Clum A."/>
            <person name="Steindorff A."/>
            <person name="Ohm R.A."/>
            <person name="Martin F."/>
            <person name="Silar P."/>
            <person name="Natvig D.O."/>
            <person name="Lalanne C."/>
            <person name="Gautier V."/>
            <person name="Ament-Velasquez S.L."/>
            <person name="Kruys A."/>
            <person name="Hutchinson M.I."/>
            <person name="Powell A.J."/>
            <person name="Barry K."/>
            <person name="Miller A.N."/>
            <person name="Grigoriev I.V."/>
            <person name="Debuchy R."/>
            <person name="Gladieux P."/>
            <person name="Hiltunen Thoren M."/>
            <person name="Johannesson H."/>
        </authorList>
    </citation>
    <scope>NUCLEOTIDE SEQUENCE</scope>
    <source>
        <strain evidence="2">CBS 958.72</strain>
    </source>
</reference>
<dbReference type="Proteomes" id="UP001287356">
    <property type="component" value="Unassembled WGS sequence"/>
</dbReference>